<keyword evidence="3" id="KW-1185">Reference proteome</keyword>
<accession>A0AAW9PX84</accession>
<dbReference type="EMBL" id="JAZBJZ010000112">
    <property type="protein sequence ID" value="MEE3719097.1"/>
    <property type="molecule type" value="Genomic_DNA"/>
</dbReference>
<gene>
    <name evidence="2" type="ORF">V2H45_20340</name>
</gene>
<feature type="domain" description="Putative restriction endonuclease" evidence="1">
    <location>
        <begin position="52"/>
        <end position="198"/>
    </location>
</feature>
<dbReference type="AlphaFoldDB" id="A0AAW9PX84"/>
<proteinExistence type="predicted"/>
<dbReference type="Proteomes" id="UP001333818">
    <property type="component" value="Unassembled WGS sequence"/>
</dbReference>
<evidence type="ECO:0000313" key="3">
    <source>
        <dbReference type="Proteomes" id="UP001333818"/>
    </source>
</evidence>
<name>A0AAW9PX84_9CYAN</name>
<dbReference type="Gene3D" id="3.90.1570.10">
    <property type="entry name" value="tt1808, chain A"/>
    <property type="match status" value="1"/>
</dbReference>
<dbReference type="InterPro" id="IPR011335">
    <property type="entry name" value="Restrct_endonuc-II-like"/>
</dbReference>
<dbReference type="InterPro" id="IPR008538">
    <property type="entry name" value="Uma2"/>
</dbReference>
<dbReference type="SUPFAM" id="SSF52980">
    <property type="entry name" value="Restriction endonuclease-like"/>
    <property type="match status" value="1"/>
</dbReference>
<protein>
    <submittedName>
        <fullName evidence="2">Uma2 family endonuclease</fullName>
    </submittedName>
</protein>
<evidence type="ECO:0000313" key="2">
    <source>
        <dbReference type="EMBL" id="MEE3719097.1"/>
    </source>
</evidence>
<dbReference type="PANTHER" id="PTHR33352">
    <property type="entry name" value="SLR1095 PROTEIN"/>
    <property type="match status" value="1"/>
</dbReference>
<keyword evidence="2" id="KW-0378">Hydrolase</keyword>
<keyword evidence="2" id="KW-0540">Nuclease</keyword>
<keyword evidence="2" id="KW-0255">Endonuclease</keyword>
<dbReference type="GO" id="GO:0004519">
    <property type="term" value="F:endonuclease activity"/>
    <property type="evidence" value="ECO:0007669"/>
    <property type="project" value="UniProtKB-KW"/>
</dbReference>
<dbReference type="InterPro" id="IPR012296">
    <property type="entry name" value="Nuclease_put_TT1808"/>
</dbReference>
<dbReference type="PANTHER" id="PTHR33352:SF3">
    <property type="entry name" value="SLR1612 PROTEIN"/>
    <property type="match status" value="1"/>
</dbReference>
<comment type="caution">
    <text evidence="2">The sequence shown here is derived from an EMBL/GenBank/DDBJ whole genome shotgun (WGS) entry which is preliminary data.</text>
</comment>
<reference evidence="2" key="1">
    <citation type="submission" date="2024-01" db="EMBL/GenBank/DDBJ databases">
        <title>Bank of Algae and Cyanobacteria of the Azores (BACA) strain genomes.</title>
        <authorList>
            <person name="Luz R."/>
            <person name="Cordeiro R."/>
            <person name="Fonseca A."/>
            <person name="Goncalves V."/>
        </authorList>
    </citation>
    <scope>NUCLEOTIDE SEQUENCE</scope>
    <source>
        <strain evidence="2">BACA0141</strain>
    </source>
</reference>
<sequence>MWLWEGDSWFFKEIYDTINSTVLPQKAMVSLRYDHWHRLPTAEELPDSDETPVDNELQNDIPNFILSMLRLAWANRQDWFFGVDMGIYYHPNEVAIVPDGFLALGVERRKSERGRLSYVLWEEQDVIPLLALEVVSQKYNGEYEGKLETYQSLGILYYVIYNPLTTGRKRSYKGRQPLEVYKLKSGKYELLSPSIQGKETSIVWMPEIGFGVGCEMGTHGDWNREWLYLYDEVGNRYLTPEEMAEHEQQRANRLAEMAEHERQRANRLAEYLRSIDIDPDRI</sequence>
<dbReference type="Pfam" id="PF05685">
    <property type="entry name" value="Uma2"/>
    <property type="match status" value="1"/>
</dbReference>
<evidence type="ECO:0000259" key="1">
    <source>
        <dbReference type="Pfam" id="PF05685"/>
    </source>
</evidence>
<organism evidence="2 3">
    <name type="scientific">Tumidithrix elongata BACA0141</name>
    <dbReference type="NCBI Taxonomy" id="2716417"/>
    <lineage>
        <taxon>Bacteria</taxon>
        <taxon>Bacillati</taxon>
        <taxon>Cyanobacteriota</taxon>
        <taxon>Cyanophyceae</taxon>
        <taxon>Pseudanabaenales</taxon>
        <taxon>Pseudanabaenaceae</taxon>
        <taxon>Tumidithrix</taxon>
        <taxon>Tumidithrix elongata</taxon>
    </lineage>
</organism>